<evidence type="ECO:0000256" key="1">
    <source>
        <dbReference type="SAM" id="MobiDB-lite"/>
    </source>
</evidence>
<keyword evidence="3" id="KW-1185">Reference proteome</keyword>
<proteinExistence type="predicted"/>
<sequence>MDKQATMDKTDALEHRDDNDNNGDAIINGANINNSSQY</sequence>
<comment type="caution">
    <text evidence="2">The sequence shown here is derived from an EMBL/GenBank/DDBJ whole genome shotgun (WGS) entry which is preliminary data.</text>
</comment>
<dbReference type="EMBL" id="NJHN03000036">
    <property type="protein sequence ID" value="KAH9422588.1"/>
    <property type="molecule type" value="Genomic_DNA"/>
</dbReference>
<reference evidence="2 3" key="2">
    <citation type="journal article" date="2022" name="Mol. Biol. Evol.">
        <title>Comparative Genomics Reveals Insights into the Divergent Evolution of Astigmatic Mites and Household Pest Adaptations.</title>
        <authorList>
            <person name="Xiong Q."/>
            <person name="Wan A.T."/>
            <person name="Liu X."/>
            <person name="Fung C.S."/>
            <person name="Xiao X."/>
            <person name="Malainual N."/>
            <person name="Hou J."/>
            <person name="Wang L."/>
            <person name="Wang M."/>
            <person name="Yang K.Y."/>
            <person name="Cui Y."/>
            <person name="Leung E.L."/>
            <person name="Nong W."/>
            <person name="Shin S.K."/>
            <person name="Au S.W."/>
            <person name="Jeong K.Y."/>
            <person name="Chew F.T."/>
            <person name="Hui J.H."/>
            <person name="Leung T.F."/>
            <person name="Tungtrongchitr A."/>
            <person name="Zhong N."/>
            <person name="Liu Z."/>
            <person name="Tsui S.K."/>
        </authorList>
    </citation>
    <scope>NUCLEOTIDE SEQUENCE [LARGE SCALE GENOMIC DNA]</scope>
    <source>
        <strain evidence="2">Derp</strain>
    </source>
</reference>
<organism evidence="2 3">
    <name type="scientific">Dermatophagoides pteronyssinus</name>
    <name type="common">European house dust mite</name>
    <dbReference type="NCBI Taxonomy" id="6956"/>
    <lineage>
        <taxon>Eukaryota</taxon>
        <taxon>Metazoa</taxon>
        <taxon>Ecdysozoa</taxon>
        <taxon>Arthropoda</taxon>
        <taxon>Chelicerata</taxon>
        <taxon>Arachnida</taxon>
        <taxon>Acari</taxon>
        <taxon>Acariformes</taxon>
        <taxon>Sarcoptiformes</taxon>
        <taxon>Astigmata</taxon>
        <taxon>Psoroptidia</taxon>
        <taxon>Analgoidea</taxon>
        <taxon>Pyroglyphidae</taxon>
        <taxon>Dermatophagoidinae</taxon>
        <taxon>Dermatophagoides</taxon>
    </lineage>
</organism>
<feature type="compositionally biased region" description="Low complexity" evidence="1">
    <location>
        <begin position="22"/>
        <end position="38"/>
    </location>
</feature>
<gene>
    <name evidence="2" type="ORF">DERP_003265</name>
</gene>
<name>A0ABQ8JJ26_DERPT</name>
<protein>
    <submittedName>
        <fullName evidence="2">Uncharacterized protein</fullName>
    </submittedName>
</protein>
<evidence type="ECO:0000313" key="3">
    <source>
        <dbReference type="Proteomes" id="UP000887458"/>
    </source>
</evidence>
<reference evidence="2 3" key="1">
    <citation type="journal article" date="2018" name="J. Allergy Clin. Immunol.">
        <title>High-quality assembly of Dermatophagoides pteronyssinus genome and transcriptome reveals a wide range of novel allergens.</title>
        <authorList>
            <person name="Liu X.Y."/>
            <person name="Yang K.Y."/>
            <person name="Wang M.Q."/>
            <person name="Kwok J.S."/>
            <person name="Zeng X."/>
            <person name="Yang Z."/>
            <person name="Xiao X.J."/>
            <person name="Lau C.P."/>
            <person name="Li Y."/>
            <person name="Huang Z.M."/>
            <person name="Ba J.G."/>
            <person name="Yim A.K."/>
            <person name="Ouyang C.Y."/>
            <person name="Ngai S.M."/>
            <person name="Chan T.F."/>
            <person name="Leung E.L."/>
            <person name="Liu L."/>
            <person name="Liu Z.G."/>
            <person name="Tsui S.K."/>
        </authorList>
    </citation>
    <scope>NUCLEOTIDE SEQUENCE [LARGE SCALE GENOMIC DNA]</scope>
    <source>
        <strain evidence="2">Derp</strain>
    </source>
</reference>
<accession>A0ABQ8JJ26</accession>
<dbReference type="Proteomes" id="UP000887458">
    <property type="component" value="Unassembled WGS sequence"/>
</dbReference>
<evidence type="ECO:0000313" key="2">
    <source>
        <dbReference type="EMBL" id="KAH9422588.1"/>
    </source>
</evidence>
<feature type="compositionally biased region" description="Basic and acidic residues" evidence="1">
    <location>
        <begin position="1"/>
        <end position="19"/>
    </location>
</feature>
<feature type="region of interest" description="Disordered" evidence="1">
    <location>
        <begin position="1"/>
        <end position="38"/>
    </location>
</feature>